<dbReference type="InterPro" id="IPR001461">
    <property type="entry name" value="Aspartic_peptidase_A1"/>
</dbReference>
<feature type="active site" evidence="2">
    <location>
        <position position="123"/>
    </location>
</feature>
<keyword evidence="3" id="KW-1015">Disulfide bond</keyword>
<dbReference type="Pfam" id="PF00026">
    <property type="entry name" value="Asp"/>
    <property type="match status" value="1"/>
</dbReference>
<comment type="caution">
    <text evidence="6">The sequence shown here is derived from an EMBL/GenBank/DDBJ whole genome shotgun (WGS) entry which is preliminary data.</text>
</comment>
<dbReference type="PRINTS" id="PR00792">
    <property type="entry name" value="PEPSIN"/>
</dbReference>
<dbReference type="EMBL" id="NIDF01000130">
    <property type="protein sequence ID" value="TYJ52516.1"/>
    <property type="molecule type" value="Genomic_DNA"/>
</dbReference>
<name>A0A5D3AS03_9TREE</name>
<gene>
    <name evidence="6" type="ORF">B9479_006876</name>
</gene>
<keyword evidence="7" id="KW-1185">Reference proteome</keyword>
<evidence type="ECO:0000256" key="2">
    <source>
        <dbReference type="PIRSR" id="PIRSR601461-1"/>
    </source>
</evidence>
<dbReference type="CDD" id="cd05471">
    <property type="entry name" value="pepsin_like"/>
    <property type="match status" value="1"/>
</dbReference>
<feature type="active site" evidence="2">
    <location>
        <position position="315"/>
    </location>
</feature>
<dbReference type="PANTHER" id="PTHR47966">
    <property type="entry name" value="BETA-SITE APP-CLEAVING ENZYME, ISOFORM A-RELATED"/>
    <property type="match status" value="1"/>
</dbReference>
<evidence type="ECO:0000259" key="5">
    <source>
        <dbReference type="PROSITE" id="PS51767"/>
    </source>
</evidence>
<dbReference type="AlphaFoldDB" id="A0A5D3AS03"/>
<feature type="signal peptide" evidence="4">
    <location>
        <begin position="1"/>
        <end position="16"/>
    </location>
</feature>
<evidence type="ECO:0000313" key="7">
    <source>
        <dbReference type="Proteomes" id="UP000322245"/>
    </source>
</evidence>
<dbReference type="PROSITE" id="PS51767">
    <property type="entry name" value="PEPTIDASE_A1"/>
    <property type="match status" value="1"/>
</dbReference>
<organism evidence="6 7">
    <name type="scientific">Cryptococcus floricola</name>
    <dbReference type="NCBI Taxonomy" id="2591691"/>
    <lineage>
        <taxon>Eukaryota</taxon>
        <taxon>Fungi</taxon>
        <taxon>Dikarya</taxon>
        <taxon>Basidiomycota</taxon>
        <taxon>Agaricomycotina</taxon>
        <taxon>Tremellomycetes</taxon>
        <taxon>Tremellales</taxon>
        <taxon>Cryptococcaceae</taxon>
        <taxon>Cryptococcus</taxon>
    </lineage>
</organism>
<protein>
    <recommendedName>
        <fullName evidence="5">Peptidase A1 domain-containing protein</fullName>
    </recommendedName>
</protein>
<dbReference type="InterPro" id="IPR034164">
    <property type="entry name" value="Pepsin-like_dom"/>
</dbReference>
<feature type="domain" description="Peptidase A1" evidence="5">
    <location>
        <begin position="105"/>
        <end position="431"/>
    </location>
</feature>
<evidence type="ECO:0000256" key="3">
    <source>
        <dbReference type="PIRSR" id="PIRSR601461-2"/>
    </source>
</evidence>
<accession>A0A5D3AS03</accession>
<comment type="similarity">
    <text evidence="1">Belongs to the peptidase A1 family.</text>
</comment>
<feature type="chain" id="PRO_5023143488" description="Peptidase A1 domain-containing protein" evidence="4">
    <location>
        <begin position="17"/>
        <end position="440"/>
    </location>
</feature>
<proteinExistence type="inferred from homology"/>
<dbReference type="SUPFAM" id="SSF50630">
    <property type="entry name" value="Acid proteases"/>
    <property type="match status" value="1"/>
</dbReference>
<dbReference type="InterPro" id="IPR021109">
    <property type="entry name" value="Peptidase_aspartic_dom_sf"/>
</dbReference>
<feature type="disulfide bond" evidence="3">
    <location>
        <begin position="136"/>
        <end position="141"/>
    </location>
</feature>
<dbReference type="Gene3D" id="2.40.70.10">
    <property type="entry name" value="Acid Proteases"/>
    <property type="match status" value="2"/>
</dbReference>
<dbReference type="FunFam" id="2.40.70.10:FF:000008">
    <property type="entry name" value="Cathepsin D"/>
    <property type="match status" value="1"/>
</dbReference>
<reference evidence="6 7" key="1">
    <citation type="submission" date="2017-05" db="EMBL/GenBank/DDBJ databases">
        <title>The Genome Sequence of Tsuchiyaea wingfieldii DSM 27421.</title>
        <authorList>
            <person name="Cuomo C."/>
            <person name="Passer A."/>
            <person name="Billmyre B."/>
            <person name="Heitman J."/>
        </authorList>
    </citation>
    <scope>NUCLEOTIDE SEQUENCE [LARGE SCALE GENOMIC DNA]</scope>
    <source>
        <strain evidence="6 7">DSM 27421</strain>
    </source>
</reference>
<evidence type="ECO:0000256" key="1">
    <source>
        <dbReference type="ARBA" id="ARBA00007447"/>
    </source>
</evidence>
<evidence type="ECO:0000256" key="4">
    <source>
        <dbReference type="SAM" id="SignalP"/>
    </source>
</evidence>
<dbReference type="GO" id="GO:0006508">
    <property type="term" value="P:proteolysis"/>
    <property type="evidence" value="ECO:0007669"/>
    <property type="project" value="InterPro"/>
</dbReference>
<evidence type="ECO:0000313" key="6">
    <source>
        <dbReference type="EMBL" id="TYJ52516.1"/>
    </source>
</evidence>
<dbReference type="GO" id="GO:0004190">
    <property type="term" value="F:aspartic-type endopeptidase activity"/>
    <property type="evidence" value="ECO:0007669"/>
    <property type="project" value="InterPro"/>
</dbReference>
<dbReference type="PANTHER" id="PTHR47966:SF6">
    <property type="entry name" value="PEPTIDASE A1 DOMAIN-CONTAINING PROTEIN"/>
    <property type="match status" value="1"/>
</dbReference>
<dbReference type="InterPro" id="IPR033121">
    <property type="entry name" value="PEPTIDASE_A1"/>
</dbReference>
<dbReference type="FunFam" id="2.40.70.10:FF:000067">
    <property type="entry name" value="Endopeptidase, putative"/>
    <property type="match status" value="1"/>
</dbReference>
<dbReference type="Proteomes" id="UP000322245">
    <property type="component" value="Unassembled WGS sequence"/>
</dbReference>
<keyword evidence="4" id="KW-0732">Signal</keyword>
<sequence length="440" mass="46582">MLPLLALLPFLALTTALPAPSASGANVAPESTGTAITSKLPLKLLASRQYSDSLVERQAWLKHQAKSLQAKYALSLDEEWKKLIGMSKRDAGSVQLEDLNYDGTYAGTVSIGTPAQDLLLVLDTGSSDLWAAGSGCSADFCKDVETFNKNASTSYQKADGTFRITYGSGSAAGDYATDVVDLAGFSLSNTTFAVVDQATSGLIDEPLSGIMGFGWTALASSKAAPWWETLASTGQWDDPEFGVHMARFRGVDSATKDEKEGGEITFGGVDSSKYSGDLNYISIDDSAKDYWRIAVEGLSVNGDDISLSSPQAAIDTGTTLIGAPSSTISSIYAQIPNSEPLDSSVVGSAGYYQFPCNTTVSVKFTFGGEEYEMDGEDMNLGSFTDDESMCTGAFFEQQMSSSSPIQWIVGAAFLKNVYTAFRYEPTAIGFASLLANGTSS</sequence>